<reference evidence="3" key="1">
    <citation type="journal article" date="2017" name="Nucleic Acids Res.">
        <title>Proteogenomics produces comprehensive and highly accurate protein-coding gene annotation in a complete genome assembly of Malassezia sympodialis.</title>
        <authorList>
            <person name="Zhu Y."/>
            <person name="Engstroem P.G."/>
            <person name="Tellgren-Roth C."/>
            <person name="Baudo C.D."/>
            <person name="Kennell J.C."/>
            <person name="Sun S."/>
            <person name="Billmyre R.B."/>
            <person name="Schroeder M.S."/>
            <person name="Andersson A."/>
            <person name="Holm T."/>
            <person name="Sigurgeirsson B."/>
            <person name="Wu G."/>
            <person name="Sankaranarayanan S.R."/>
            <person name="Siddharthan R."/>
            <person name="Sanyal K."/>
            <person name="Lundeberg J."/>
            <person name="Nystedt B."/>
            <person name="Boekhout T."/>
            <person name="Dawson T.L. Jr."/>
            <person name="Heitman J."/>
            <person name="Scheynius A."/>
            <person name="Lehtioe J."/>
        </authorList>
    </citation>
    <scope>NUCLEOTIDE SEQUENCE [LARGE SCALE GENOMIC DNA]</scope>
    <source>
        <strain evidence="3">ATCC 42132</strain>
    </source>
</reference>
<sequence>MTPKSPRRRMRRVPLGELGTDELEERSVHDPIEEVCRRIGTLAVAPQRPPASRKSTRSHSRRDNFTVFEDPCAVHSAAHLLGARTRAMSAALTHDDKENQPP</sequence>
<keyword evidence="3" id="KW-1185">Reference proteome</keyword>
<organism evidence="2 3">
    <name type="scientific">Malassezia sympodialis (strain ATCC 42132)</name>
    <name type="common">Atopic eczema-associated yeast</name>
    <dbReference type="NCBI Taxonomy" id="1230383"/>
    <lineage>
        <taxon>Eukaryota</taxon>
        <taxon>Fungi</taxon>
        <taxon>Dikarya</taxon>
        <taxon>Basidiomycota</taxon>
        <taxon>Ustilaginomycotina</taxon>
        <taxon>Malasseziomycetes</taxon>
        <taxon>Malasseziales</taxon>
        <taxon>Malasseziaceae</taxon>
        <taxon>Malassezia</taxon>
    </lineage>
</organism>
<gene>
    <name evidence="2" type="ORF">MSYG_1832</name>
</gene>
<name>A0A1M8A4U7_MALS4</name>
<evidence type="ECO:0000313" key="3">
    <source>
        <dbReference type="Proteomes" id="UP000186303"/>
    </source>
</evidence>
<dbReference type="VEuPathDB" id="FungiDB:MSYG_1832"/>
<feature type="compositionally biased region" description="Basic residues" evidence="1">
    <location>
        <begin position="1"/>
        <end position="12"/>
    </location>
</feature>
<dbReference type="OrthoDB" id="3349577at2759"/>
<dbReference type="EMBL" id="LT671823">
    <property type="protein sequence ID" value="SHO77492.1"/>
    <property type="molecule type" value="Genomic_DNA"/>
</dbReference>
<evidence type="ECO:0000313" key="2">
    <source>
        <dbReference type="EMBL" id="SHO77492.1"/>
    </source>
</evidence>
<dbReference type="AlphaFoldDB" id="A0A1M8A4U7"/>
<protein>
    <submittedName>
        <fullName evidence="2">Uncharacterized protein</fullName>
    </submittedName>
</protein>
<proteinExistence type="predicted"/>
<feature type="region of interest" description="Disordered" evidence="1">
    <location>
        <begin position="1"/>
        <end position="29"/>
    </location>
</feature>
<dbReference type="Proteomes" id="UP000186303">
    <property type="component" value="Chromosome 3"/>
</dbReference>
<accession>A0A1M8A4U7</accession>
<evidence type="ECO:0000256" key="1">
    <source>
        <dbReference type="SAM" id="MobiDB-lite"/>
    </source>
</evidence>